<dbReference type="Proteomes" id="UP000254346">
    <property type="component" value="Unassembled WGS sequence"/>
</dbReference>
<evidence type="ECO:0000313" key="2">
    <source>
        <dbReference type="EMBL" id="SUH09862.1"/>
    </source>
</evidence>
<sequence length="310" mass="34910">MTFPAYCSLPAPRRMRKTTLPPSHQVVSADWVEAEQLFGCLRQYNGDIILQPGLVHQANGGVLIISLRTLLAQPLLWMRLKAIVSRERFDWVAFDESRPLPVSVPSMPLKLKVILVGERESLADFQEMEPELAEQAIYSEFEDNLQIADAEAMTLWCQWVTRIALRDNLPPPAPDAWPVLIREAVRYTGEQDTLPLCPLWIARQFKEASPLCEGDTCGAEALSLMLARREWREGFLAERMQDEILQEQILIETEGERVGQINALSVIEFPGIRAPLANRRELAVLCISAMANLTILSARPNLAGISTLRE</sequence>
<dbReference type="Gene3D" id="3.40.50.300">
    <property type="entry name" value="P-loop containing nucleotide triphosphate hydrolases"/>
    <property type="match status" value="1"/>
</dbReference>
<dbReference type="GO" id="GO:0006508">
    <property type="term" value="P:proteolysis"/>
    <property type="evidence" value="ECO:0007669"/>
    <property type="project" value="UniProtKB-KW"/>
</dbReference>
<proteinExistence type="predicted"/>
<dbReference type="GO" id="GO:0008233">
    <property type="term" value="F:peptidase activity"/>
    <property type="evidence" value="ECO:0007669"/>
    <property type="project" value="UniProtKB-KW"/>
</dbReference>
<evidence type="ECO:0000313" key="3">
    <source>
        <dbReference type="Proteomes" id="UP000254346"/>
    </source>
</evidence>
<feature type="domain" description="Lon protease AAA" evidence="1">
    <location>
        <begin position="49"/>
        <end position="134"/>
    </location>
</feature>
<organism evidence="2 3">
    <name type="scientific">Salmonella enterica I</name>
    <dbReference type="NCBI Taxonomy" id="59201"/>
    <lineage>
        <taxon>Bacteria</taxon>
        <taxon>Pseudomonadati</taxon>
        <taxon>Pseudomonadota</taxon>
        <taxon>Gammaproteobacteria</taxon>
        <taxon>Enterobacterales</taxon>
        <taxon>Enterobacteriaceae</taxon>
        <taxon>Salmonella</taxon>
    </lineage>
</organism>
<keyword evidence="2" id="KW-0378">Hydrolase</keyword>
<dbReference type="InterPro" id="IPR027417">
    <property type="entry name" value="P-loop_NTPase"/>
</dbReference>
<gene>
    <name evidence="2" type="ORF">NCTC8256_03851</name>
</gene>
<name>A0A379VSP0_SALET</name>
<dbReference type="EMBL" id="UGXR01000001">
    <property type="protein sequence ID" value="SUH09862.1"/>
    <property type="molecule type" value="Genomic_DNA"/>
</dbReference>
<reference evidence="2 3" key="1">
    <citation type="submission" date="2018-06" db="EMBL/GenBank/DDBJ databases">
        <authorList>
            <consortium name="Pathogen Informatics"/>
            <person name="Doyle S."/>
        </authorList>
    </citation>
    <scope>NUCLEOTIDE SEQUENCE [LARGE SCALE GENOMIC DNA]</scope>
    <source>
        <strain evidence="2 3">NCTC8256</strain>
    </source>
</reference>
<dbReference type="InterPro" id="IPR041699">
    <property type="entry name" value="AAA_32"/>
</dbReference>
<dbReference type="AlphaFoldDB" id="A0A379VSP0"/>
<evidence type="ECO:0000259" key="1">
    <source>
        <dbReference type="Pfam" id="PF13654"/>
    </source>
</evidence>
<accession>A0A379VSP0</accession>
<dbReference type="Pfam" id="PF13654">
    <property type="entry name" value="AAA_32"/>
    <property type="match status" value="1"/>
</dbReference>
<protein>
    <submittedName>
        <fullName evidence="2">Protease</fullName>
    </submittedName>
</protein>
<keyword evidence="2" id="KW-0645">Protease</keyword>